<dbReference type="Proteomes" id="UP000294155">
    <property type="component" value="Unassembled WGS sequence"/>
</dbReference>
<evidence type="ECO:0000313" key="3">
    <source>
        <dbReference type="Proteomes" id="UP000294155"/>
    </source>
</evidence>
<accession>A0A4Q5LE57</accession>
<dbReference type="InterPro" id="IPR030373">
    <property type="entry name" value="PABS_CS"/>
</dbReference>
<dbReference type="EMBL" id="SEWE01000007">
    <property type="protein sequence ID" value="RYU82144.1"/>
    <property type="molecule type" value="Genomic_DNA"/>
</dbReference>
<dbReference type="PROSITE" id="PS01330">
    <property type="entry name" value="PABS_1"/>
    <property type="match status" value="1"/>
</dbReference>
<dbReference type="AlphaFoldDB" id="A0A4Q5LE57"/>
<protein>
    <submittedName>
        <fullName evidence="2">Class I SAM-dependent methyltransferase</fullName>
    </submittedName>
</protein>
<feature type="domain" description="Methyltransferase type 12" evidence="1">
    <location>
        <begin position="44"/>
        <end position="142"/>
    </location>
</feature>
<keyword evidence="2" id="KW-0489">Methyltransferase</keyword>
<dbReference type="SUPFAM" id="SSF53335">
    <property type="entry name" value="S-adenosyl-L-methionine-dependent methyltransferases"/>
    <property type="match status" value="1"/>
</dbReference>
<dbReference type="InterPro" id="IPR013217">
    <property type="entry name" value="Methyltransf_12"/>
</dbReference>
<reference evidence="2 3" key="1">
    <citation type="submission" date="2019-02" db="EMBL/GenBank/DDBJ databases">
        <title>Bacterial novel species isolated from soil.</title>
        <authorList>
            <person name="Jung H.-Y."/>
        </authorList>
    </citation>
    <scope>NUCLEOTIDE SEQUENCE [LARGE SCALE GENOMIC DNA]</scope>
    <source>
        <strain evidence="2 3">1-3-3-3</strain>
    </source>
</reference>
<gene>
    <name evidence="2" type="ORF">EWM57_05015</name>
</gene>
<dbReference type="RefSeq" id="WP_129920040.1">
    <property type="nucleotide sequence ID" value="NZ_SEWE01000007.1"/>
</dbReference>
<keyword evidence="2" id="KW-0808">Transferase</keyword>
<proteinExistence type="predicted"/>
<dbReference type="GO" id="GO:0008168">
    <property type="term" value="F:methyltransferase activity"/>
    <property type="evidence" value="ECO:0007669"/>
    <property type="project" value="UniProtKB-KW"/>
</dbReference>
<keyword evidence="3" id="KW-1185">Reference proteome</keyword>
<organism evidence="2 3">
    <name type="scientific">Hymenobacter persicinus</name>
    <dbReference type="NCBI Taxonomy" id="2025506"/>
    <lineage>
        <taxon>Bacteria</taxon>
        <taxon>Pseudomonadati</taxon>
        <taxon>Bacteroidota</taxon>
        <taxon>Cytophagia</taxon>
        <taxon>Cytophagales</taxon>
        <taxon>Hymenobacteraceae</taxon>
        <taxon>Hymenobacter</taxon>
    </lineage>
</organism>
<sequence length="220" mass="24080">MSEGGFDRVAAFYDPLSRLVFGQALQQAQQRALDALPPGHPYVLIIGGGSGRVLLELLARRPNARVLYVEASPMMLVKSRATLLQHAPRHAGQVEFRLGTQASLQPTESFDAIVTFFFLDLFGPAELAAVLAPLAAARRPGAPWLLADFRPARRLWQRALLGAMYGFFRLTTGISAWQLPPLHAELARLGLYPAQQTLFYGEMVEATVFREAAPPAAGRT</sequence>
<dbReference type="GO" id="GO:0032259">
    <property type="term" value="P:methylation"/>
    <property type="evidence" value="ECO:0007669"/>
    <property type="project" value="UniProtKB-KW"/>
</dbReference>
<comment type="caution">
    <text evidence="2">The sequence shown here is derived from an EMBL/GenBank/DDBJ whole genome shotgun (WGS) entry which is preliminary data.</text>
</comment>
<dbReference type="InterPro" id="IPR029063">
    <property type="entry name" value="SAM-dependent_MTases_sf"/>
</dbReference>
<dbReference type="Pfam" id="PF08242">
    <property type="entry name" value="Methyltransf_12"/>
    <property type="match status" value="1"/>
</dbReference>
<name>A0A4Q5LE57_9BACT</name>
<dbReference type="Gene3D" id="3.40.50.150">
    <property type="entry name" value="Vaccinia Virus protein VP39"/>
    <property type="match status" value="1"/>
</dbReference>
<evidence type="ECO:0000313" key="2">
    <source>
        <dbReference type="EMBL" id="RYU82144.1"/>
    </source>
</evidence>
<dbReference type="OrthoDB" id="836632at2"/>
<dbReference type="CDD" id="cd02440">
    <property type="entry name" value="AdoMet_MTases"/>
    <property type="match status" value="1"/>
</dbReference>
<evidence type="ECO:0000259" key="1">
    <source>
        <dbReference type="Pfam" id="PF08242"/>
    </source>
</evidence>